<dbReference type="Pfam" id="PF00703">
    <property type="entry name" value="Glyco_hydro_2"/>
    <property type="match status" value="1"/>
</dbReference>
<dbReference type="GO" id="GO:0005990">
    <property type="term" value="P:lactose catabolic process"/>
    <property type="evidence" value="ECO:0007669"/>
    <property type="project" value="TreeGrafter"/>
</dbReference>
<dbReference type="GO" id="GO:0009341">
    <property type="term" value="C:beta-galactosidase complex"/>
    <property type="evidence" value="ECO:0007669"/>
    <property type="project" value="TreeGrafter"/>
</dbReference>
<evidence type="ECO:0000256" key="5">
    <source>
        <dbReference type="ARBA" id="ARBA00023295"/>
    </source>
</evidence>
<dbReference type="SUPFAM" id="SSF49785">
    <property type="entry name" value="Galactose-binding domain-like"/>
    <property type="match status" value="1"/>
</dbReference>
<comment type="catalytic activity">
    <reaction evidence="1">
        <text>Hydrolysis of terminal non-reducing beta-D-galactose residues in beta-D-galactosides.</text>
        <dbReference type="EC" id="3.2.1.23"/>
    </reaction>
</comment>
<protein>
    <recommendedName>
        <fullName evidence="3">beta-galactosidase</fullName>
        <ecNumber evidence="3">3.2.1.23</ecNumber>
    </recommendedName>
</protein>
<dbReference type="EMBL" id="SNRX01000041">
    <property type="protein sequence ID" value="KAA6300882.1"/>
    <property type="molecule type" value="Genomic_DNA"/>
</dbReference>
<feature type="domain" description="Glycoside hydrolase family 2 immunoglobulin-like beta-sandwich" evidence="7">
    <location>
        <begin position="223"/>
        <end position="329"/>
    </location>
</feature>
<dbReference type="PANTHER" id="PTHR46323:SF2">
    <property type="entry name" value="BETA-GALACTOSIDASE"/>
    <property type="match status" value="1"/>
</dbReference>
<evidence type="ECO:0000256" key="4">
    <source>
        <dbReference type="ARBA" id="ARBA00022801"/>
    </source>
</evidence>
<dbReference type="InterPro" id="IPR050347">
    <property type="entry name" value="Bact_Beta-galactosidase"/>
</dbReference>
<sequence>MKNYIVSVLLLFPVLAFAQKTIDLSGTWRFAIDKDNVGITQKWYAQTLNDQIKLPGSMLENRKGDPVTAQTQWTSSMYDSTYYYSPAMAKYRQPGNVKFPFFLTPDFHYTGAAWYQTTLTIPKNWKGKDIQLFLERPHIETTVWVDSKQAGEEQYSLCVPHVYDLTELLQAGKQHTITIRIDNTIKPKYNPGIDSHSVTDQTQGNWNGIVGKINLTASPFPSIENIQVYPDIHKKIARVVFSLNNKTTKTIHGKITLSAQSFNSDQQHQVPEMSLTFTAEKGMSDVEALLNIGDGMLTWDEFDPALYKLRTMVSFDKQTIQKEIQFGMREIKINGKWFYVNGRKIMLRGTVENCDFPLTGYAPMDVGAWKKVFKACRDHGLNHVRFHSFCPPEAAFIAADLTGIYLQPEGPSWPNHGVALGRGMAIDTFLLQETQAMNKFYGNYPSFCMLACGNEPAGNWVPWVSDFVEYWGKTDSRKVYTGASVGNGWAWQPRSQYHVKAGARGLSWNGLPETLSDYRARIDTVPQPYVSHETGQWCVFPNFNEINKYTGVYKAKNFEIFRDVLAENDMSTLAPDFVLASGKLQALCYKHEIEKTLRTPDYAGFQLLALNDYSGQGTALVGILDVFFEEKPYINAEQFRRFCNSTVPLIRMEKFVFKNNEPFKAQVEVAHFGPNQMCQAQVEWLITDSQGVIVDKGAFATTDIPIGNCFEIGTIQGIAGQARNDKTYKVTKACQMNLEVRIAGTSFVNDWDFWVYPETVSIDKGNVLITDTLDSQAIQTLEQGGNVLILAAGKIEYGKNVKQQLTPVFWNTSWFKMRPPHTTGLLVDPQHPVFSDFPTQFHSNLQWAELVNGAQVMQFTEFPQGFQPLIQHIHTWFISKKIGSLFEAKIGKGKLMMTSLDLQTNLENRIVARQLRSSILQYMNSSKFQPEVTVQVERISDLFTKSSEAVELYTKSSPDELKPKIIK</sequence>
<feature type="domain" description="Glycosyl hydrolases family 2 sugar binding" evidence="8">
    <location>
        <begin position="24"/>
        <end position="219"/>
    </location>
</feature>
<comment type="caution">
    <text evidence="9">The sequence shown here is derived from an EMBL/GenBank/DDBJ whole genome shotgun (WGS) entry which is preliminary data.</text>
</comment>
<evidence type="ECO:0000259" key="8">
    <source>
        <dbReference type="Pfam" id="PF02837"/>
    </source>
</evidence>
<keyword evidence="5 9" id="KW-0326">Glycosidase</keyword>
<dbReference type="Gene3D" id="3.20.20.80">
    <property type="entry name" value="Glycosidases"/>
    <property type="match status" value="1"/>
</dbReference>
<dbReference type="AlphaFoldDB" id="A0A5M8NVJ6"/>
<dbReference type="InterPro" id="IPR006102">
    <property type="entry name" value="Ig-like_GH2"/>
</dbReference>
<dbReference type="InterPro" id="IPR008979">
    <property type="entry name" value="Galactose-bd-like_sf"/>
</dbReference>
<evidence type="ECO:0000256" key="3">
    <source>
        <dbReference type="ARBA" id="ARBA00012756"/>
    </source>
</evidence>
<dbReference type="GO" id="GO:0004565">
    <property type="term" value="F:beta-galactosidase activity"/>
    <property type="evidence" value="ECO:0007669"/>
    <property type="project" value="UniProtKB-EC"/>
</dbReference>
<dbReference type="SUPFAM" id="SSF51445">
    <property type="entry name" value="(Trans)glycosidases"/>
    <property type="match status" value="1"/>
</dbReference>
<dbReference type="Proteomes" id="UP000324575">
    <property type="component" value="Unassembled WGS sequence"/>
</dbReference>
<feature type="signal peptide" evidence="6">
    <location>
        <begin position="1"/>
        <end position="18"/>
    </location>
</feature>
<dbReference type="PANTHER" id="PTHR46323">
    <property type="entry name" value="BETA-GALACTOSIDASE"/>
    <property type="match status" value="1"/>
</dbReference>
<dbReference type="Pfam" id="PF02837">
    <property type="entry name" value="Glyco_hydro_2_N"/>
    <property type="match status" value="1"/>
</dbReference>
<evidence type="ECO:0000256" key="6">
    <source>
        <dbReference type="SAM" id="SignalP"/>
    </source>
</evidence>
<evidence type="ECO:0000313" key="10">
    <source>
        <dbReference type="Proteomes" id="UP000324575"/>
    </source>
</evidence>
<feature type="chain" id="PRO_5024332716" description="beta-galactosidase" evidence="6">
    <location>
        <begin position="19"/>
        <end position="967"/>
    </location>
</feature>
<name>A0A5M8NVJ6_9BACT</name>
<dbReference type="InterPro" id="IPR006104">
    <property type="entry name" value="Glyco_hydro_2_N"/>
</dbReference>
<evidence type="ECO:0000256" key="1">
    <source>
        <dbReference type="ARBA" id="ARBA00001412"/>
    </source>
</evidence>
<reference evidence="9 10" key="1">
    <citation type="submission" date="2019-03" db="EMBL/GenBank/DDBJ databases">
        <title>Single cell metagenomics reveals metabolic interactions within the superorganism composed of flagellate Streblomastix strix and complex community of Bacteroidetes bacteria on its surface.</title>
        <authorList>
            <person name="Treitli S.C."/>
            <person name="Kolisko M."/>
            <person name="Husnik F."/>
            <person name="Keeling P."/>
            <person name="Hampl V."/>
        </authorList>
    </citation>
    <scope>NUCLEOTIDE SEQUENCE [LARGE SCALE GENOMIC DNA]</scope>
    <source>
        <strain evidence="9">St1</strain>
    </source>
</reference>
<comment type="similarity">
    <text evidence="2">Belongs to the glycosyl hydrolase 2 family.</text>
</comment>
<dbReference type="InterPro" id="IPR017853">
    <property type="entry name" value="GH"/>
</dbReference>
<keyword evidence="4 9" id="KW-0378">Hydrolase</keyword>
<evidence type="ECO:0000256" key="2">
    <source>
        <dbReference type="ARBA" id="ARBA00007401"/>
    </source>
</evidence>
<dbReference type="EC" id="3.2.1.23" evidence="3"/>
<keyword evidence="6" id="KW-0732">Signal</keyword>
<accession>A0A5M8NVJ6</accession>
<proteinExistence type="inferred from homology"/>
<evidence type="ECO:0000313" key="9">
    <source>
        <dbReference type="EMBL" id="KAA6300882.1"/>
    </source>
</evidence>
<dbReference type="Gene3D" id="2.60.120.260">
    <property type="entry name" value="Galactose-binding domain-like"/>
    <property type="match status" value="1"/>
</dbReference>
<organism evidence="9 10">
    <name type="scientific">Candidatus Ordinivivax streblomastigis</name>
    <dbReference type="NCBI Taxonomy" id="2540710"/>
    <lineage>
        <taxon>Bacteria</taxon>
        <taxon>Pseudomonadati</taxon>
        <taxon>Bacteroidota</taxon>
        <taxon>Bacteroidia</taxon>
        <taxon>Bacteroidales</taxon>
        <taxon>Candidatus Ordinivivax</taxon>
    </lineage>
</organism>
<gene>
    <name evidence="9" type="ORF">EZS26_002966</name>
</gene>
<evidence type="ECO:0000259" key="7">
    <source>
        <dbReference type="Pfam" id="PF00703"/>
    </source>
</evidence>